<gene>
    <name evidence="1" type="ordered locus">Alfi_1896</name>
</gene>
<dbReference type="STRING" id="679935.Alfi_1896"/>
<evidence type="ECO:0000313" key="1">
    <source>
        <dbReference type="EMBL" id="AFL78216.1"/>
    </source>
</evidence>
<sequence length="114" mass="12836">MQNKPIRPGYVPVTIELPAALAEKFRQQNYNWQPLIELIGGDCSSPFAIAETLLTLYFELTRLIVRQREELTGNDLELIEHLFTLEQLYRALHAMSVPVATSPDAPVDALGQQS</sequence>
<dbReference type="RefSeq" id="WP_014775615.1">
    <property type="nucleotide sequence ID" value="NC_018011.1"/>
</dbReference>
<dbReference type="KEGG" id="afd:Alfi_1896"/>
<dbReference type="Proteomes" id="UP000006052">
    <property type="component" value="Chromosome"/>
</dbReference>
<reference evidence="2" key="1">
    <citation type="journal article" date="2013" name="Stand. Genomic Sci.">
        <title>Complete genome sequence of the bile-resistant pigment-producing anaerobe Alistipes finegoldii type strain (AHN2437(T)).</title>
        <authorList>
            <person name="Mavromatis K."/>
            <person name="Stackebrandt E."/>
            <person name="Munk C."/>
            <person name="Lapidus A."/>
            <person name="Nolan M."/>
            <person name="Lucas S."/>
            <person name="Hammon N."/>
            <person name="Deshpande S."/>
            <person name="Cheng J.F."/>
            <person name="Tapia R."/>
            <person name="Goodwin L.A."/>
            <person name="Pitluck S."/>
            <person name="Liolios K."/>
            <person name="Pagani I."/>
            <person name="Ivanova N."/>
            <person name="Mikhailova N."/>
            <person name="Huntemann M."/>
            <person name="Pati A."/>
            <person name="Chen A."/>
            <person name="Palaniappan K."/>
            <person name="Land M."/>
            <person name="Hauser L."/>
            <person name="Rohde M."/>
            <person name="Gronow S."/>
            <person name="Goker M."/>
            <person name="Detter J.C."/>
            <person name="Bristow J."/>
            <person name="Eisen J.A."/>
            <person name="Markowitz V."/>
            <person name="Hugenholtz P."/>
            <person name="Kyrpides N.C."/>
            <person name="Klenk H.P."/>
            <person name="Woyke T."/>
        </authorList>
    </citation>
    <scope>NUCLEOTIDE SEQUENCE</scope>
    <source>
        <strain evidence="2">DSM 17242 / JCM 16770 / AHN 2437 / CCUG 46020 / CIP 107999</strain>
    </source>
</reference>
<name>I3YMJ8_ALIFI</name>
<evidence type="ECO:0000313" key="2">
    <source>
        <dbReference type="Proteomes" id="UP000006052"/>
    </source>
</evidence>
<proteinExistence type="predicted"/>
<dbReference type="HOGENOM" id="CLU_2115829_0_0_10"/>
<dbReference type="AlphaFoldDB" id="I3YMJ8"/>
<organism evidence="1 2">
    <name type="scientific">Alistipes finegoldii (strain DSM 17242 / JCM 16770 / CCUG 46020 / CIP 107999 / KCTC 15236 / AHN 2437)</name>
    <dbReference type="NCBI Taxonomy" id="679935"/>
    <lineage>
        <taxon>Bacteria</taxon>
        <taxon>Pseudomonadati</taxon>
        <taxon>Bacteroidota</taxon>
        <taxon>Bacteroidia</taxon>
        <taxon>Bacteroidales</taxon>
        <taxon>Rikenellaceae</taxon>
        <taxon>Alistipes</taxon>
    </lineage>
</organism>
<accession>I3YMJ8</accession>
<protein>
    <submittedName>
        <fullName evidence="1">Uncharacterized protein</fullName>
    </submittedName>
</protein>
<dbReference type="EMBL" id="CP003274">
    <property type="protein sequence ID" value="AFL78216.1"/>
    <property type="molecule type" value="Genomic_DNA"/>
</dbReference>